<reference evidence="2" key="1">
    <citation type="submission" date="2022-03" db="EMBL/GenBank/DDBJ databases">
        <authorList>
            <person name="Tunstrom K."/>
        </authorList>
    </citation>
    <scope>NUCLEOTIDE SEQUENCE</scope>
</reference>
<evidence type="ECO:0000313" key="2">
    <source>
        <dbReference type="EMBL" id="CAH2093423.1"/>
    </source>
</evidence>
<evidence type="ECO:0000256" key="1">
    <source>
        <dbReference type="SAM" id="MobiDB-lite"/>
    </source>
</evidence>
<organism evidence="2 3">
    <name type="scientific">Euphydryas editha</name>
    <name type="common">Edith's checkerspot</name>
    <dbReference type="NCBI Taxonomy" id="104508"/>
    <lineage>
        <taxon>Eukaryota</taxon>
        <taxon>Metazoa</taxon>
        <taxon>Ecdysozoa</taxon>
        <taxon>Arthropoda</taxon>
        <taxon>Hexapoda</taxon>
        <taxon>Insecta</taxon>
        <taxon>Pterygota</taxon>
        <taxon>Neoptera</taxon>
        <taxon>Endopterygota</taxon>
        <taxon>Lepidoptera</taxon>
        <taxon>Glossata</taxon>
        <taxon>Ditrysia</taxon>
        <taxon>Papilionoidea</taxon>
        <taxon>Nymphalidae</taxon>
        <taxon>Nymphalinae</taxon>
        <taxon>Euphydryas</taxon>
    </lineage>
</organism>
<keyword evidence="3" id="KW-1185">Reference proteome</keyword>
<protein>
    <submittedName>
        <fullName evidence="2">Uncharacterized protein</fullName>
    </submittedName>
</protein>
<sequence length="644" mass="73670">MLTVFTNEKIQLLCLQFSKRNIISSFNKRWKEAGRNKDVFLINNANWLDSEYSVTIPTSENVPTDPTPSSSTGKRGRPCVLYEDSSESSKRRKNTILLNEYGIDHILDAYLQGLRSIGEDLEAKLVEELRLSDAEKKTVLIKQFRNENIIKKLTDEEALSVFIDLDLTKAQYIYLKNVTDERNCFIFPPYYKIQDMKNTCYPPSSTIEIANTYAKNLRIQDLLDHTAARILSIDSVYKNGLQHLLLYSKWGCDGSSGQSQYRQKLPEESELISDANLFITSFVPIRLIDEESGAIIWQNPVPSSVRFFRPISIEFCKETPEKIKSVVDEIKTQILSLVPSIINKEGVGVQVKHELFLTMIDGKVAQVLTDTLSSSTCTICGATPRQMNDLTKVSERPENENAYQYGLSTLHAWIRCMEMILHISYNLSFQTWSATSEEKQRLKQEKKVQVQKRFREELGLNIDKPRQGTGNSNDGNTARRFFYNAACTAEITGVDIDLIKRLYIILQALSSGVMIDSKKIGIYALETARLFVNKYNWYYMPSSVHKILIHGESVINHFAVLPIGQLSEDAQESRNKDYKKFRLHHARKCSRIATNEDVFHTLLYTSDPYITSIRKPYAKIVKELDEETLNLLNVNELISDPEAP</sequence>
<dbReference type="EMBL" id="CAKOGL010000013">
    <property type="protein sequence ID" value="CAH2093423.1"/>
    <property type="molecule type" value="Genomic_DNA"/>
</dbReference>
<feature type="region of interest" description="Disordered" evidence="1">
    <location>
        <begin position="58"/>
        <end position="87"/>
    </location>
</feature>
<evidence type="ECO:0000313" key="3">
    <source>
        <dbReference type="Proteomes" id="UP001153954"/>
    </source>
</evidence>
<feature type="compositionally biased region" description="Polar residues" evidence="1">
    <location>
        <begin position="58"/>
        <end position="73"/>
    </location>
</feature>
<gene>
    <name evidence="2" type="ORF">EEDITHA_LOCUS9092</name>
</gene>
<name>A0AAU9U5W4_EUPED</name>
<proteinExistence type="predicted"/>
<comment type="caution">
    <text evidence="2">The sequence shown here is derived from an EMBL/GenBank/DDBJ whole genome shotgun (WGS) entry which is preliminary data.</text>
</comment>
<dbReference type="Proteomes" id="UP001153954">
    <property type="component" value="Unassembled WGS sequence"/>
</dbReference>
<accession>A0AAU9U5W4</accession>
<dbReference type="AlphaFoldDB" id="A0AAU9U5W4"/>